<evidence type="ECO:0000259" key="11">
    <source>
        <dbReference type="Pfam" id="PF00149"/>
    </source>
</evidence>
<keyword evidence="6" id="KW-0378">Hydrolase</keyword>
<evidence type="ECO:0008006" key="15">
    <source>
        <dbReference type="Google" id="ProtNLM"/>
    </source>
</evidence>
<comment type="caution">
    <text evidence="13">The sequence shown here is derived from an EMBL/GenBank/DDBJ whole genome shotgun (WGS) entry which is preliminary data.</text>
</comment>
<keyword evidence="7 9" id="KW-0862">Zinc</keyword>
<dbReference type="InterPro" id="IPR045473">
    <property type="entry name" value="ASM_C"/>
</dbReference>
<feature type="binding site" evidence="9">
    <location>
        <position position="108"/>
    </location>
    <ligand>
        <name>Zn(2+)</name>
        <dbReference type="ChEBI" id="CHEBI:29105"/>
        <label>1</label>
    </ligand>
</feature>
<feature type="binding site" evidence="9">
    <location>
        <position position="172"/>
    </location>
    <ligand>
        <name>Zn(2+)</name>
        <dbReference type="ChEBI" id="CHEBI:29105"/>
        <label>1</label>
    </ligand>
</feature>
<keyword evidence="5" id="KW-0732">Signal</keyword>
<dbReference type="EMBL" id="CAJZBQ010000041">
    <property type="protein sequence ID" value="CAG9326787.1"/>
    <property type="molecule type" value="Genomic_DNA"/>
</dbReference>
<dbReference type="CDD" id="cd00842">
    <property type="entry name" value="MPP_ASMase"/>
    <property type="match status" value="1"/>
</dbReference>
<evidence type="ECO:0000256" key="2">
    <source>
        <dbReference type="ARBA" id="ARBA00008234"/>
    </source>
</evidence>
<dbReference type="InterPro" id="IPR004843">
    <property type="entry name" value="Calcineurin-like_PHP"/>
</dbReference>
<protein>
    <recommendedName>
        <fullName evidence="15">Sphingomyelin phosphodiesterase</fullName>
    </recommendedName>
</protein>
<dbReference type="Pfam" id="PF00149">
    <property type="entry name" value="Metallophos"/>
    <property type="match status" value="1"/>
</dbReference>
<evidence type="ECO:0000256" key="7">
    <source>
        <dbReference type="ARBA" id="ARBA00022833"/>
    </source>
</evidence>
<dbReference type="SUPFAM" id="SSF56300">
    <property type="entry name" value="Metallo-dependent phosphatases"/>
    <property type="match status" value="1"/>
</dbReference>
<comment type="similarity">
    <text evidence="2">Belongs to the acid sphingomyelinase family.</text>
</comment>
<dbReference type="Pfam" id="PF19272">
    <property type="entry name" value="ASMase_C"/>
    <property type="match status" value="1"/>
</dbReference>
<evidence type="ECO:0000256" key="9">
    <source>
        <dbReference type="PIRSR" id="PIRSR000948-1"/>
    </source>
</evidence>
<evidence type="ECO:0000256" key="4">
    <source>
        <dbReference type="ARBA" id="ARBA00022723"/>
    </source>
</evidence>
<comment type="cofactor">
    <cofactor evidence="9">
        <name>Zn(2+)</name>
        <dbReference type="ChEBI" id="CHEBI:29105"/>
    </cofactor>
    <text evidence="9">Binds 2 Zn(2+) ions per subunit.</text>
</comment>
<evidence type="ECO:0000256" key="6">
    <source>
        <dbReference type="ARBA" id="ARBA00022801"/>
    </source>
</evidence>
<comment type="subcellular location">
    <subcellularLocation>
        <location evidence="1">Secreted</location>
    </subcellularLocation>
</comment>
<dbReference type="InterPro" id="IPR041805">
    <property type="entry name" value="ASMase/PPN1_MPP"/>
</dbReference>
<feature type="binding site" evidence="9">
    <location>
        <position position="211"/>
    </location>
    <ligand>
        <name>Zn(2+)</name>
        <dbReference type="ChEBI" id="CHEBI:29105"/>
        <label>2</label>
    </ligand>
</feature>
<feature type="disulfide bond" evidence="10">
    <location>
        <begin position="25"/>
        <end position="34"/>
    </location>
</feature>
<dbReference type="GO" id="GO:0016020">
    <property type="term" value="C:membrane"/>
    <property type="evidence" value="ECO:0007669"/>
    <property type="project" value="GOC"/>
</dbReference>
<dbReference type="GO" id="GO:0004767">
    <property type="term" value="F:sphingomyelin phosphodiesterase activity"/>
    <property type="evidence" value="ECO:0007669"/>
    <property type="project" value="InterPro"/>
</dbReference>
<dbReference type="GO" id="GO:0046872">
    <property type="term" value="F:metal ion binding"/>
    <property type="evidence" value="ECO:0007669"/>
    <property type="project" value="UniProtKB-KW"/>
</dbReference>
<feature type="disulfide bond" evidence="10">
    <location>
        <begin position="123"/>
        <end position="128"/>
    </location>
</feature>
<feature type="binding site" evidence="9">
    <location>
        <position position="349"/>
    </location>
    <ligand>
        <name>Zn(2+)</name>
        <dbReference type="ChEBI" id="CHEBI:29105"/>
        <label>1</label>
    </ligand>
</feature>
<feature type="disulfide bond" evidence="10">
    <location>
        <begin position="129"/>
        <end position="145"/>
    </location>
</feature>
<evidence type="ECO:0000259" key="12">
    <source>
        <dbReference type="Pfam" id="PF19272"/>
    </source>
</evidence>
<evidence type="ECO:0000256" key="8">
    <source>
        <dbReference type="ARBA" id="ARBA00023180"/>
    </source>
</evidence>
<name>A0AAU9JHR2_9CILI</name>
<feature type="domain" description="Sphingomyelin phosphodiesterase C-terminal" evidence="12">
    <location>
        <begin position="381"/>
        <end position="484"/>
    </location>
</feature>
<keyword evidence="14" id="KW-1185">Reference proteome</keyword>
<dbReference type="InterPro" id="IPR011160">
    <property type="entry name" value="Sphingomy_PDE"/>
</dbReference>
<dbReference type="GO" id="GO:0006685">
    <property type="term" value="P:sphingomyelin catabolic process"/>
    <property type="evidence" value="ECO:0007669"/>
    <property type="project" value="InterPro"/>
</dbReference>
<feature type="domain" description="Calcineurin-like phosphoesterase" evidence="11">
    <location>
        <begin position="103"/>
        <end position="350"/>
    </location>
</feature>
<feature type="disulfide bond" evidence="10">
    <location>
        <begin position="471"/>
        <end position="475"/>
    </location>
</feature>
<dbReference type="PANTHER" id="PTHR10340">
    <property type="entry name" value="SPHINGOMYELIN PHOSPHODIESTERASE"/>
    <property type="match status" value="1"/>
</dbReference>
<dbReference type="AlphaFoldDB" id="A0AAU9JHR2"/>
<feature type="binding site" evidence="9">
    <location>
        <position position="172"/>
    </location>
    <ligand>
        <name>Zn(2+)</name>
        <dbReference type="ChEBI" id="CHEBI:29105"/>
        <label>2</label>
    </ligand>
</feature>
<proteinExistence type="inferred from homology"/>
<reference evidence="13" key="1">
    <citation type="submission" date="2021-09" db="EMBL/GenBank/DDBJ databases">
        <authorList>
            <consortium name="AG Swart"/>
            <person name="Singh M."/>
            <person name="Singh A."/>
            <person name="Seah K."/>
            <person name="Emmerich C."/>
        </authorList>
    </citation>
    <scope>NUCLEOTIDE SEQUENCE</scope>
    <source>
        <strain evidence="13">ATCC30299</strain>
    </source>
</reference>
<evidence type="ECO:0000256" key="1">
    <source>
        <dbReference type="ARBA" id="ARBA00004613"/>
    </source>
</evidence>
<keyword evidence="8" id="KW-0325">Glycoprotein</keyword>
<dbReference type="Proteomes" id="UP001162131">
    <property type="component" value="Unassembled WGS sequence"/>
</dbReference>
<gene>
    <name evidence="13" type="ORF">BSTOLATCC_MIC42054</name>
</gene>
<feature type="binding site" evidence="9">
    <location>
        <position position="313"/>
    </location>
    <ligand>
        <name>Zn(2+)</name>
        <dbReference type="ChEBI" id="CHEBI:29105"/>
        <label>2</label>
    </ligand>
</feature>
<keyword evidence="10" id="KW-1015">Disulfide bond</keyword>
<feature type="binding site" evidence="9">
    <location>
        <position position="347"/>
    </location>
    <ligand>
        <name>Zn(2+)</name>
        <dbReference type="ChEBI" id="CHEBI:29105"/>
        <label>2</label>
    </ligand>
</feature>
<evidence type="ECO:0000256" key="3">
    <source>
        <dbReference type="ARBA" id="ARBA00022525"/>
    </source>
</evidence>
<keyword evidence="4 9" id="KW-0479">Metal-binding</keyword>
<dbReference type="PIRSF" id="PIRSF000948">
    <property type="entry name" value="Sphingomy_PDE"/>
    <property type="match status" value="1"/>
</dbReference>
<sequence length="521" mass="59849">MAAARDTFKNGIFMDSGAEFLIKICSLFQHHEVCQGLVDMYGRGYAENVMAKLLETGHICSKIGLCQHPEYLLDNLTQYEQEVLKDMPPIQPWPITGSETFFVLQVTDMHIDYFYQPGSEAECSYPVCCRSGNGTAGYWGSRACCDTPPQTAIAFLEQIKNLPISFVVWTGDNPPHDVWDYEREKEMDVTRKITKMFKDHLKVPVFPIIGNHDCFPMDFFHPNHEQVLLGNLTELWQDWLGYEEIKQFAKNGYYSTLEPTTGFRILGLNNQLGDNMNGWLIQNNTDPAGMLAWLKNELYKAESNNEAVIIIGHIPHGDKYIDSIWSRHFRALVNRFQNTIRGQLFGHTHADEFFVVHSLVSGADPAGVYFAAPSFTTYWYQNPSFRLYEYDVKTHHLVNIHQYRLPLHSANKNTESAIFELAFNFKEEYGMADMSPSSFANLADQVLKDEAVAQKYYANWLGQYPFESKKCDKKCQKSLYCRLSNDVFNDVFACDERAGFGTYVFGLVWEVVQGPWEYLVE</sequence>
<dbReference type="Gene3D" id="3.60.21.10">
    <property type="match status" value="1"/>
</dbReference>
<accession>A0AAU9JHR2</accession>
<keyword evidence="3" id="KW-0964">Secreted</keyword>
<evidence type="ECO:0000256" key="5">
    <source>
        <dbReference type="ARBA" id="ARBA00022729"/>
    </source>
</evidence>
<organism evidence="13 14">
    <name type="scientific">Blepharisma stoltei</name>
    <dbReference type="NCBI Taxonomy" id="1481888"/>
    <lineage>
        <taxon>Eukaryota</taxon>
        <taxon>Sar</taxon>
        <taxon>Alveolata</taxon>
        <taxon>Ciliophora</taxon>
        <taxon>Postciliodesmatophora</taxon>
        <taxon>Heterotrichea</taxon>
        <taxon>Heterotrichida</taxon>
        <taxon>Blepharismidae</taxon>
        <taxon>Blepharisma</taxon>
    </lineage>
</organism>
<evidence type="ECO:0000313" key="14">
    <source>
        <dbReference type="Proteomes" id="UP001162131"/>
    </source>
</evidence>
<dbReference type="PANTHER" id="PTHR10340:SF57">
    <property type="entry name" value="METALLOPHOS DOMAIN-CONTAINING PROTEIN"/>
    <property type="match status" value="1"/>
</dbReference>
<evidence type="ECO:0000256" key="10">
    <source>
        <dbReference type="PIRSR" id="PIRSR000948-2"/>
    </source>
</evidence>
<feature type="binding site" evidence="9">
    <location>
        <position position="110"/>
    </location>
    <ligand>
        <name>Zn(2+)</name>
        <dbReference type="ChEBI" id="CHEBI:29105"/>
        <label>1</label>
    </ligand>
</feature>
<dbReference type="GO" id="GO:0005576">
    <property type="term" value="C:extracellular region"/>
    <property type="evidence" value="ECO:0007669"/>
    <property type="project" value="UniProtKB-SubCell"/>
</dbReference>
<dbReference type="InterPro" id="IPR029052">
    <property type="entry name" value="Metallo-depent_PP-like"/>
</dbReference>
<evidence type="ECO:0000313" key="13">
    <source>
        <dbReference type="EMBL" id="CAG9326787.1"/>
    </source>
</evidence>